<organism evidence="1 2">
    <name type="scientific">Chenopodium quinoa</name>
    <name type="common">Quinoa</name>
    <dbReference type="NCBI Taxonomy" id="63459"/>
    <lineage>
        <taxon>Eukaryota</taxon>
        <taxon>Viridiplantae</taxon>
        <taxon>Streptophyta</taxon>
        <taxon>Embryophyta</taxon>
        <taxon>Tracheophyta</taxon>
        <taxon>Spermatophyta</taxon>
        <taxon>Magnoliopsida</taxon>
        <taxon>eudicotyledons</taxon>
        <taxon>Gunneridae</taxon>
        <taxon>Pentapetalae</taxon>
        <taxon>Caryophyllales</taxon>
        <taxon>Chenopodiaceae</taxon>
        <taxon>Chenopodioideae</taxon>
        <taxon>Atripliceae</taxon>
        <taxon>Chenopodium</taxon>
    </lineage>
</organism>
<name>A0A803KPD0_CHEQI</name>
<dbReference type="Proteomes" id="UP000596660">
    <property type="component" value="Unplaced"/>
</dbReference>
<keyword evidence="2" id="KW-1185">Reference proteome</keyword>
<reference evidence="1" key="2">
    <citation type="submission" date="2021-03" db="UniProtKB">
        <authorList>
            <consortium name="EnsemblPlants"/>
        </authorList>
    </citation>
    <scope>IDENTIFICATION</scope>
</reference>
<reference evidence="1" key="1">
    <citation type="journal article" date="2017" name="Nature">
        <title>The genome of Chenopodium quinoa.</title>
        <authorList>
            <person name="Jarvis D.E."/>
            <person name="Ho Y.S."/>
            <person name="Lightfoot D.J."/>
            <person name="Schmoeckel S.M."/>
            <person name="Li B."/>
            <person name="Borm T.J.A."/>
            <person name="Ohyanagi H."/>
            <person name="Mineta K."/>
            <person name="Michell C.T."/>
            <person name="Saber N."/>
            <person name="Kharbatia N.M."/>
            <person name="Rupper R.R."/>
            <person name="Sharp A.R."/>
            <person name="Dally N."/>
            <person name="Boughton B.A."/>
            <person name="Woo Y.H."/>
            <person name="Gao G."/>
            <person name="Schijlen E.G.W.M."/>
            <person name="Guo X."/>
            <person name="Momin A.A."/>
            <person name="Negrao S."/>
            <person name="Al-Babili S."/>
            <person name="Gehring C."/>
            <person name="Roessner U."/>
            <person name="Jung C."/>
            <person name="Murphy K."/>
            <person name="Arold S.T."/>
            <person name="Gojobori T."/>
            <person name="van der Linden C.G."/>
            <person name="van Loo E.N."/>
            <person name="Jellen E.N."/>
            <person name="Maughan P.J."/>
            <person name="Tester M."/>
        </authorList>
    </citation>
    <scope>NUCLEOTIDE SEQUENCE [LARGE SCALE GENOMIC DNA]</scope>
    <source>
        <strain evidence="1">cv. PI 614886</strain>
    </source>
</reference>
<proteinExistence type="predicted"/>
<dbReference type="Gramene" id="AUR62000886-RA">
    <property type="protein sequence ID" value="AUR62000886-RA:cds"/>
    <property type="gene ID" value="AUR62000886"/>
</dbReference>
<dbReference type="PANTHER" id="PTHR34835">
    <property type="entry name" value="OS07G0283600 PROTEIN-RELATED"/>
    <property type="match status" value="1"/>
</dbReference>
<dbReference type="AlphaFoldDB" id="A0A803KPD0"/>
<dbReference type="OMA" id="VISCPIV"/>
<evidence type="ECO:0008006" key="3">
    <source>
        <dbReference type="Google" id="ProtNLM"/>
    </source>
</evidence>
<evidence type="ECO:0000313" key="1">
    <source>
        <dbReference type="EnsemblPlants" id="AUR62000886-RA:cds"/>
    </source>
</evidence>
<sequence>MDSSVATDPNNAKDYTDVHLERIMNSIEKEAAADVCLSRAAANVGSSGAAADVGSSGAVVAEEKLSEKKQKKEIRMSPSSVVNVFKELSEDQLIAIRAIGFGSLEFLKVSQLPLQLGFWLVKHFDAQSRSLNIPDSEPFKITEQHVHEVLGLPVGGMEMDANVFSKDDKVITQWKKQFKKNSLSVNIGELSMYLKNHRSAGPMFKRNFVVLCVSTLISGGQNKNVNHDILRYFTSVDKIKDLSWSKFILDSLVKAKMKWDGLPTRYFPGSLLFLMLLYVDQFVIEEVRAKRETLVLKGWTTNMLSSCEELEIFKGNLGLFDKNLKLVGPSGSKQPKMVYGNAEKARDILVGATFGDVPVISCPIVKATFGGLQAVVSFVLEHELSAEPFSLVAEELTYWWSILNGYTSLFNLVKSKMHTKYTELGSNILCTPRSGLLDGNRRRTSNNITEVVPESYT</sequence>
<accession>A0A803KPD0</accession>
<dbReference type="EnsemblPlants" id="AUR62000886-RA">
    <property type="protein sequence ID" value="AUR62000886-RA:cds"/>
    <property type="gene ID" value="AUR62000886"/>
</dbReference>
<dbReference type="PANTHER" id="PTHR34835:SF90">
    <property type="entry name" value="AMINOTRANSFERASE-LIKE PLANT MOBILE DOMAIN-CONTAINING PROTEIN"/>
    <property type="match status" value="1"/>
</dbReference>
<evidence type="ECO:0000313" key="2">
    <source>
        <dbReference type="Proteomes" id="UP000596660"/>
    </source>
</evidence>
<protein>
    <recommendedName>
        <fullName evidence="3">Aminotransferase-like plant mobile domain-containing protein</fullName>
    </recommendedName>
</protein>